<gene>
    <name evidence="1" type="ORF">GCM10017591_17750</name>
</gene>
<sequence length="59" mass="6204">MEHRMTDLTATLSRPDDATLRIEFGDGAVTADVSVPDSAHAAMVASKHLAAQGVVVDVR</sequence>
<dbReference type="Proteomes" id="UP001142291">
    <property type="component" value="Unassembled WGS sequence"/>
</dbReference>
<comment type="caution">
    <text evidence="1">The sequence shown here is derived from an EMBL/GenBank/DDBJ whole genome shotgun (WGS) entry which is preliminary data.</text>
</comment>
<evidence type="ECO:0000313" key="2">
    <source>
        <dbReference type="Proteomes" id="UP001142291"/>
    </source>
</evidence>
<evidence type="ECO:0000313" key="1">
    <source>
        <dbReference type="EMBL" id="GLJ95712.1"/>
    </source>
</evidence>
<organism evidence="1 2">
    <name type="scientific">Microbacterium dextranolyticum</name>
    <dbReference type="NCBI Taxonomy" id="36806"/>
    <lineage>
        <taxon>Bacteria</taxon>
        <taxon>Bacillati</taxon>
        <taxon>Actinomycetota</taxon>
        <taxon>Actinomycetes</taxon>
        <taxon>Micrococcales</taxon>
        <taxon>Microbacteriaceae</taxon>
        <taxon>Microbacterium</taxon>
    </lineage>
</organism>
<accession>A0A9W6HMS7</accession>
<dbReference type="EMBL" id="BSER01000009">
    <property type="protein sequence ID" value="GLJ95712.1"/>
    <property type="molecule type" value="Genomic_DNA"/>
</dbReference>
<name>A0A9W6HMS7_9MICO</name>
<proteinExistence type="predicted"/>
<reference evidence="1" key="1">
    <citation type="journal article" date="2014" name="Int. J. Syst. Evol. Microbiol.">
        <title>Complete genome sequence of Corynebacterium casei LMG S-19264T (=DSM 44701T), isolated from a smear-ripened cheese.</title>
        <authorList>
            <consortium name="US DOE Joint Genome Institute (JGI-PGF)"/>
            <person name="Walter F."/>
            <person name="Albersmeier A."/>
            <person name="Kalinowski J."/>
            <person name="Ruckert C."/>
        </authorList>
    </citation>
    <scope>NUCLEOTIDE SEQUENCE</scope>
    <source>
        <strain evidence="1">VKM Ac-1940</strain>
    </source>
</reference>
<keyword evidence="2" id="KW-1185">Reference proteome</keyword>
<dbReference type="AlphaFoldDB" id="A0A9W6HMS7"/>
<reference evidence="1" key="2">
    <citation type="submission" date="2023-01" db="EMBL/GenBank/DDBJ databases">
        <authorList>
            <person name="Sun Q."/>
            <person name="Evtushenko L."/>
        </authorList>
    </citation>
    <scope>NUCLEOTIDE SEQUENCE</scope>
    <source>
        <strain evidence="1">VKM Ac-1940</strain>
    </source>
</reference>
<protein>
    <submittedName>
        <fullName evidence="1">Uncharacterized protein</fullName>
    </submittedName>
</protein>